<accession>Q8RLM7</accession>
<gene>
    <name evidence="2" type="primary">ypkH</name>
</gene>
<proteinExistence type="predicted"/>
<name>Q8RLM7_CORJE</name>
<evidence type="ECO:0000256" key="1">
    <source>
        <dbReference type="SAM" id="SignalP"/>
    </source>
</evidence>
<keyword evidence="1" id="KW-0732">Signal</keyword>
<feature type="signal peptide" evidence="1">
    <location>
        <begin position="1"/>
        <end position="26"/>
    </location>
</feature>
<protein>
    <submittedName>
        <fullName evidence="2">YpkH</fullName>
    </submittedName>
</protein>
<sequence length="102" mass="11175">MKKFRVLLIAAMSALGLLASSPIALAGNGVPTMGSSPSYSHSAEVPTVTNYAKSTNIYVGPFKYGWECKISYTRAKLTVGVARECRKHADGKWWYIMRVQTS</sequence>
<reference evidence="2" key="1">
    <citation type="journal article" date="2004" name="Plasmid">
        <title>Comparative genomics identified two conserved DNA modules in a corynebacterial plasmid family present in clinical isolates of the opportunistic human pathogen Corynebacterium jeikeium.</title>
        <authorList>
            <person name="Tauch A."/>
            <person name="Bischoff N."/>
            <person name="Puhler A."/>
            <person name="Kalinowski J."/>
        </authorList>
    </citation>
    <scope>NUCLEOTIDE SEQUENCE</scope>
    <source>
        <strain evidence="2">K64</strain>
        <plasmid evidence="2">pK64</plasmid>
    </source>
</reference>
<evidence type="ECO:0000313" key="2">
    <source>
        <dbReference type="EMBL" id="AAL85943.1"/>
    </source>
</evidence>
<geneLocation type="plasmid" evidence="2">
    <name>pK64</name>
</geneLocation>
<dbReference type="EMBL" id="AY079086">
    <property type="protein sequence ID" value="AAL85943.1"/>
    <property type="molecule type" value="Genomic_DNA"/>
</dbReference>
<dbReference type="AlphaFoldDB" id="Q8RLM7"/>
<keyword evidence="2" id="KW-0614">Plasmid</keyword>
<organism evidence="2">
    <name type="scientific">Corynebacterium jeikeium</name>
    <dbReference type="NCBI Taxonomy" id="38289"/>
    <lineage>
        <taxon>Bacteria</taxon>
        <taxon>Bacillati</taxon>
        <taxon>Actinomycetota</taxon>
        <taxon>Actinomycetes</taxon>
        <taxon>Mycobacteriales</taxon>
        <taxon>Corynebacteriaceae</taxon>
        <taxon>Corynebacterium</taxon>
    </lineage>
</organism>
<feature type="chain" id="PRO_5004312631" evidence="1">
    <location>
        <begin position="27"/>
        <end position="102"/>
    </location>
</feature>